<evidence type="ECO:0000313" key="2">
    <source>
        <dbReference type="Proteomes" id="UP001215280"/>
    </source>
</evidence>
<dbReference type="Proteomes" id="UP001215280">
    <property type="component" value="Unassembled WGS sequence"/>
</dbReference>
<dbReference type="EMBL" id="JARJLG010000155">
    <property type="protein sequence ID" value="KAJ7735372.1"/>
    <property type="molecule type" value="Genomic_DNA"/>
</dbReference>
<gene>
    <name evidence="1" type="ORF">DFH07DRAFT_779996</name>
</gene>
<organism evidence="1 2">
    <name type="scientific">Mycena maculata</name>
    <dbReference type="NCBI Taxonomy" id="230809"/>
    <lineage>
        <taxon>Eukaryota</taxon>
        <taxon>Fungi</taxon>
        <taxon>Dikarya</taxon>
        <taxon>Basidiomycota</taxon>
        <taxon>Agaricomycotina</taxon>
        <taxon>Agaricomycetes</taxon>
        <taxon>Agaricomycetidae</taxon>
        <taxon>Agaricales</taxon>
        <taxon>Marasmiineae</taxon>
        <taxon>Mycenaceae</taxon>
        <taxon>Mycena</taxon>
    </lineage>
</organism>
<comment type="caution">
    <text evidence="1">The sequence shown here is derived from an EMBL/GenBank/DDBJ whole genome shotgun (WGS) entry which is preliminary data.</text>
</comment>
<dbReference type="AlphaFoldDB" id="A0AAD7MWP8"/>
<protein>
    <submittedName>
        <fullName evidence="1">Uncharacterized protein</fullName>
    </submittedName>
</protein>
<proteinExistence type="predicted"/>
<keyword evidence="2" id="KW-1185">Reference proteome</keyword>
<sequence>MDISMMGWVYPLWAYPPNGHAHSGGYAHPVDVPTVVYDTRWPLSVQMGSMYGTFRCNMECMIGHQDWSECTDRCYVKGGRPGASKGRKTGPVQAQNRKNELGQKEWACPLSCDVTHGYTHGGHAHDRSSSYIRLPLQPQRRGRQDTQIVIIMILHICGHEMKKGGGEIILTHFKSYTAKYGYCRGAKIRLSPSNCGGSQFE</sequence>
<accession>A0AAD7MWP8</accession>
<evidence type="ECO:0000313" key="1">
    <source>
        <dbReference type="EMBL" id="KAJ7735372.1"/>
    </source>
</evidence>
<reference evidence="1" key="1">
    <citation type="submission" date="2023-03" db="EMBL/GenBank/DDBJ databases">
        <title>Massive genome expansion in bonnet fungi (Mycena s.s.) driven by repeated elements and novel gene families across ecological guilds.</title>
        <authorList>
            <consortium name="Lawrence Berkeley National Laboratory"/>
            <person name="Harder C.B."/>
            <person name="Miyauchi S."/>
            <person name="Viragh M."/>
            <person name="Kuo A."/>
            <person name="Thoen E."/>
            <person name="Andreopoulos B."/>
            <person name="Lu D."/>
            <person name="Skrede I."/>
            <person name="Drula E."/>
            <person name="Henrissat B."/>
            <person name="Morin E."/>
            <person name="Kohler A."/>
            <person name="Barry K."/>
            <person name="LaButti K."/>
            <person name="Morin E."/>
            <person name="Salamov A."/>
            <person name="Lipzen A."/>
            <person name="Mereny Z."/>
            <person name="Hegedus B."/>
            <person name="Baldrian P."/>
            <person name="Stursova M."/>
            <person name="Weitz H."/>
            <person name="Taylor A."/>
            <person name="Grigoriev I.V."/>
            <person name="Nagy L.G."/>
            <person name="Martin F."/>
            <person name="Kauserud H."/>
        </authorList>
    </citation>
    <scope>NUCLEOTIDE SEQUENCE</scope>
    <source>
        <strain evidence="1">CBHHK188m</strain>
    </source>
</reference>
<name>A0AAD7MWP8_9AGAR</name>